<keyword evidence="3" id="KW-1185">Reference proteome</keyword>
<dbReference type="STRING" id="81479.RA876_13735"/>
<dbReference type="Proteomes" id="UP000185911">
    <property type="component" value="Unassembled WGS sequence"/>
</dbReference>
<gene>
    <name evidence="2" type="ORF">BLL52_3988</name>
</gene>
<accession>A0A1Q8Y9Q1</accession>
<dbReference type="InterPro" id="IPR010985">
    <property type="entry name" value="Ribbon_hlx_hlx"/>
</dbReference>
<comment type="caution">
    <text evidence="2">The sequence shown here is derived from an EMBL/GenBank/DDBJ whole genome shotgun (WGS) entry which is preliminary data.</text>
</comment>
<evidence type="ECO:0000256" key="1">
    <source>
        <dbReference type="SAM" id="MobiDB-lite"/>
    </source>
</evidence>
<dbReference type="GO" id="GO:0006355">
    <property type="term" value="P:regulation of DNA-templated transcription"/>
    <property type="evidence" value="ECO:0007669"/>
    <property type="project" value="InterPro"/>
</dbReference>
<dbReference type="AlphaFoldDB" id="A0A1Q8Y9Q1"/>
<dbReference type="EMBL" id="MSYM01000019">
    <property type="protein sequence ID" value="OLP04667.1"/>
    <property type="molecule type" value="Genomic_DNA"/>
</dbReference>
<sequence>MSTPKKITNLVKPTLSKVSELATAFAEAGTPATETKRVFHAPEGYRRLTINLTHELHKKLKQAALDADCTATDIVEKMLLEKLDQVCPLRVTGHHHGKDQQHTAGRVQGAYARGRQAGAAYLGDTRASGQSAGGHQPGRACPGRTVTSNKANRQACTYPPASDTNQGTGFDCPRAD</sequence>
<evidence type="ECO:0000313" key="3">
    <source>
        <dbReference type="Proteomes" id="UP000185911"/>
    </source>
</evidence>
<name>A0A1Q8Y9Q1_9BURK</name>
<dbReference type="SUPFAM" id="SSF47598">
    <property type="entry name" value="Ribbon-helix-helix"/>
    <property type="match status" value="1"/>
</dbReference>
<organism evidence="2 3">
    <name type="scientific">Rhodoferax antarcticus ANT.BR</name>
    <dbReference type="NCBI Taxonomy" id="1111071"/>
    <lineage>
        <taxon>Bacteria</taxon>
        <taxon>Pseudomonadati</taxon>
        <taxon>Pseudomonadota</taxon>
        <taxon>Betaproteobacteria</taxon>
        <taxon>Burkholderiales</taxon>
        <taxon>Comamonadaceae</taxon>
        <taxon>Rhodoferax</taxon>
    </lineage>
</organism>
<feature type="compositionally biased region" description="Polar residues" evidence="1">
    <location>
        <begin position="145"/>
        <end position="155"/>
    </location>
</feature>
<evidence type="ECO:0000313" key="2">
    <source>
        <dbReference type="EMBL" id="OLP04667.1"/>
    </source>
</evidence>
<reference evidence="2 3" key="1">
    <citation type="submission" date="2017-01" db="EMBL/GenBank/DDBJ databases">
        <title>Genome sequence of Rhodoferax antarcticus ANT.BR, a psychrophilic purple nonsulfur bacterium from an Antarctic microbial mat.</title>
        <authorList>
            <person name="Baker J."/>
            <person name="Riester C."/>
            <person name="Skinner B."/>
            <person name="Newell A."/>
            <person name="Swingley W."/>
            <person name="Madigan M."/>
            <person name="Jung D."/>
            <person name="Asao M."/>
            <person name="Chen M."/>
            <person name="Loughlin P."/>
            <person name="Pan H."/>
            <person name="Lin S."/>
            <person name="Li N."/>
            <person name="Shaw J."/>
            <person name="Prado M."/>
            <person name="Sherman C."/>
            <person name="Li X."/>
            <person name="Tang J."/>
            <person name="Blankenship R."/>
            <person name="Zhao T."/>
            <person name="Touchman J."/>
            <person name="Sattley M."/>
        </authorList>
    </citation>
    <scope>NUCLEOTIDE SEQUENCE [LARGE SCALE GENOMIC DNA]</scope>
    <source>
        <strain evidence="2 3">ANT.BR</strain>
    </source>
</reference>
<protein>
    <submittedName>
        <fullName evidence="2">Uncharacterized protein</fullName>
    </submittedName>
</protein>
<dbReference type="RefSeq" id="WP_076072246.1">
    <property type="nucleotide sequence ID" value="NZ_MSYM01000019.1"/>
</dbReference>
<feature type="region of interest" description="Disordered" evidence="1">
    <location>
        <begin position="125"/>
        <end position="176"/>
    </location>
</feature>
<proteinExistence type="predicted"/>